<proteinExistence type="predicted"/>
<dbReference type="Pfam" id="PF12680">
    <property type="entry name" value="SnoaL_2"/>
    <property type="match status" value="1"/>
</dbReference>
<protein>
    <recommendedName>
        <fullName evidence="1">SnoaL-like domain-containing protein</fullName>
    </recommendedName>
</protein>
<reference evidence="2" key="2">
    <citation type="submission" date="2020-09" db="EMBL/GenBank/DDBJ databases">
        <authorList>
            <person name="Sun Q."/>
            <person name="Zhou Y."/>
        </authorList>
    </citation>
    <scope>NUCLEOTIDE SEQUENCE</scope>
    <source>
        <strain evidence="2">CGMCC 4.7138</strain>
    </source>
</reference>
<dbReference type="InterPro" id="IPR037401">
    <property type="entry name" value="SnoaL-like"/>
</dbReference>
<name>A0A8H9LCZ6_9ACTN</name>
<evidence type="ECO:0000313" key="3">
    <source>
        <dbReference type="Proteomes" id="UP000653480"/>
    </source>
</evidence>
<keyword evidence="3" id="KW-1185">Reference proteome</keyword>
<comment type="caution">
    <text evidence="2">The sequence shown here is derived from an EMBL/GenBank/DDBJ whole genome shotgun (WGS) entry which is preliminary data.</text>
</comment>
<dbReference type="Proteomes" id="UP000653480">
    <property type="component" value="Unassembled WGS sequence"/>
</dbReference>
<dbReference type="EMBL" id="BMMN01000010">
    <property type="protein sequence ID" value="GGO22075.1"/>
    <property type="molecule type" value="Genomic_DNA"/>
</dbReference>
<accession>A0A8H9LCZ6</accession>
<dbReference type="Gene3D" id="3.10.450.50">
    <property type="match status" value="1"/>
</dbReference>
<sequence>MARASSINRRRKGKNPDVARLLRLTASGPCEEMADLFAEDAVFEFPFQLPGRAQEEQDRETFRAHLNAGAQLQRFESVDDIEIHRTTDPETVIAEYRLQGRVTATGKQFTSQVVMVARVRDGLITWSRNYSNPLDSVIAFGVVDDLVAGLTAGT</sequence>
<dbReference type="AlphaFoldDB" id="A0A8H9LCZ6"/>
<gene>
    <name evidence="2" type="ORF">GCM10011574_50100</name>
</gene>
<feature type="domain" description="SnoaL-like" evidence="1">
    <location>
        <begin position="18"/>
        <end position="125"/>
    </location>
</feature>
<evidence type="ECO:0000313" key="2">
    <source>
        <dbReference type="EMBL" id="GGO22075.1"/>
    </source>
</evidence>
<organism evidence="2 3">
    <name type="scientific">Microbispora bryophytorum</name>
    <dbReference type="NCBI Taxonomy" id="1460882"/>
    <lineage>
        <taxon>Bacteria</taxon>
        <taxon>Bacillati</taxon>
        <taxon>Actinomycetota</taxon>
        <taxon>Actinomycetes</taxon>
        <taxon>Streptosporangiales</taxon>
        <taxon>Streptosporangiaceae</taxon>
        <taxon>Microbispora</taxon>
    </lineage>
</organism>
<dbReference type="SUPFAM" id="SSF54427">
    <property type="entry name" value="NTF2-like"/>
    <property type="match status" value="1"/>
</dbReference>
<reference evidence="2" key="1">
    <citation type="journal article" date="2014" name="Int. J. Syst. Evol. Microbiol.">
        <title>Complete genome sequence of Corynebacterium casei LMG S-19264T (=DSM 44701T), isolated from a smear-ripened cheese.</title>
        <authorList>
            <consortium name="US DOE Joint Genome Institute (JGI-PGF)"/>
            <person name="Walter F."/>
            <person name="Albersmeier A."/>
            <person name="Kalinowski J."/>
            <person name="Ruckert C."/>
        </authorList>
    </citation>
    <scope>NUCLEOTIDE SEQUENCE</scope>
    <source>
        <strain evidence="2">CGMCC 4.7138</strain>
    </source>
</reference>
<evidence type="ECO:0000259" key="1">
    <source>
        <dbReference type="Pfam" id="PF12680"/>
    </source>
</evidence>
<dbReference type="InterPro" id="IPR032710">
    <property type="entry name" value="NTF2-like_dom_sf"/>
</dbReference>